<dbReference type="EMBL" id="SMCN01000031">
    <property type="protein sequence ID" value="TCV76917.1"/>
    <property type="molecule type" value="Genomic_DNA"/>
</dbReference>
<feature type="non-terminal residue" evidence="1">
    <location>
        <position position="1"/>
    </location>
</feature>
<sequence length="51" mass="5939">PLMPVVALGPIKHRQNLQETEAYYRISMVFRLLNIDINLYKSVGYGLFKID</sequence>
<accession>A0ABY2CK99</accession>
<evidence type="ECO:0000313" key="2">
    <source>
        <dbReference type="Proteomes" id="UP000295649"/>
    </source>
</evidence>
<protein>
    <submittedName>
        <fullName evidence="1">Uncharacterized protein</fullName>
    </submittedName>
</protein>
<gene>
    <name evidence="1" type="ORF">EDE11_13138</name>
</gene>
<proteinExistence type="predicted"/>
<dbReference type="Proteomes" id="UP000295649">
    <property type="component" value="Unassembled WGS sequence"/>
</dbReference>
<name>A0ABY2CK99_METMH</name>
<reference evidence="1 2" key="1">
    <citation type="submission" date="2019-03" db="EMBL/GenBank/DDBJ databases">
        <title>Systems level insights into methane cycling in arid and semi-arid ecosystems.</title>
        <authorList>
            <person name="Kalyuzhnaya M."/>
        </authorList>
    </citation>
    <scope>NUCLEOTIDE SEQUENCE [LARGE SCALE GENOMIC DNA]</scope>
    <source>
        <strain evidence="1 2">S-1</strain>
    </source>
</reference>
<keyword evidence="2" id="KW-1185">Reference proteome</keyword>
<organism evidence="1 2">
    <name type="scientific">Methylomonas methanica</name>
    <dbReference type="NCBI Taxonomy" id="421"/>
    <lineage>
        <taxon>Bacteria</taxon>
        <taxon>Pseudomonadati</taxon>
        <taxon>Pseudomonadota</taxon>
        <taxon>Gammaproteobacteria</taxon>
        <taxon>Methylococcales</taxon>
        <taxon>Methylococcaceae</taxon>
        <taxon>Methylomonas</taxon>
    </lineage>
</organism>
<comment type="caution">
    <text evidence="1">The sequence shown here is derived from an EMBL/GenBank/DDBJ whole genome shotgun (WGS) entry which is preliminary data.</text>
</comment>
<evidence type="ECO:0000313" key="1">
    <source>
        <dbReference type="EMBL" id="TCV76917.1"/>
    </source>
</evidence>